<evidence type="ECO:0000313" key="7">
    <source>
        <dbReference type="Proteomes" id="UP001198571"/>
    </source>
</evidence>
<evidence type="ECO:0000256" key="3">
    <source>
        <dbReference type="ARBA" id="ARBA00029839"/>
    </source>
</evidence>
<dbReference type="Pfam" id="PF21118">
    <property type="entry name" value="DosC_2nd"/>
    <property type="match status" value="1"/>
</dbReference>
<dbReference type="PANTHER" id="PTHR45138">
    <property type="entry name" value="REGULATORY COMPONENTS OF SENSORY TRANSDUCTION SYSTEM"/>
    <property type="match status" value="1"/>
</dbReference>
<proteinExistence type="predicted"/>
<dbReference type="SMART" id="SM00267">
    <property type="entry name" value="GGDEF"/>
    <property type="match status" value="1"/>
</dbReference>
<dbReference type="CDD" id="cd01949">
    <property type="entry name" value="GGDEF"/>
    <property type="match status" value="1"/>
</dbReference>
<dbReference type="InterPro" id="IPR050469">
    <property type="entry name" value="Diguanylate_Cyclase"/>
</dbReference>
<comment type="caution">
    <text evidence="6">The sequence shown here is derived from an EMBL/GenBank/DDBJ whole genome shotgun (WGS) entry which is preliminary data.</text>
</comment>
<dbReference type="InterPro" id="IPR029787">
    <property type="entry name" value="Nucleotide_cyclase"/>
</dbReference>
<dbReference type="InterPro" id="IPR009050">
    <property type="entry name" value="Globin-like_sf"/>
</dbReference>
<dbReference type="NCBIfam" id="TIGR00254">
    <property type="entry name" value="GGDEF"/>
    <property type="match status" value="1"/>
</dbReference>
<keyword evidence="7" id="KW-1185">Reference proteome</keyword>
<dbReference type="Proteomes" id="UP001198571">
    <property type="component" value="Unassembled WGS sequence"/>
</dbReference>
<feature type="domain" description="GGDEF" evidence="5">
    <location>
        <begin position="323"/>
        <end position="455"/>
    </location>
</feature>
<evidence type="ECO:0000259" key="5">
    <source>
        <dbReference type="PROSITE" id="PS50887"/>
    </source>
</evidence>
<protein>
    <recommendedName>
        <fullName evidence="2">Diguanylate cyclase DosC</fullName>
        <ecNumber evidence="1">2.7.7.65</ecNumber>
    </recommendedName>
    <alternativeName>
        <fullName evidence="3">Direct oxygen-sensing cyclase</fullName>
    </alternativeName>
</protein>
<comment type="catalytic activity">
    <reaction evidence="4">
        <text>2 GTP = 3',3'-c-di-GMP + 2 diphosphate</text>
        <dbReference type="Rhea" id="RHEA:24898"/>
        <dbReference type="ChEBI" id="CHEBI:33019"/>
        <dbReference type="ChEBI" id="CHEBI:37565"/>
        <dbReference type="ChEBI" id="CHEBI:58805"/>
        <dbReference type="EC" id="2.7.7.65"/>
    </reaction>
</comment>
<dbReference type="EC" id="2.7.7.65" evidence="1"/>
<dbReference type="Pfam" id="PF11563">
    <property type="entry name" value="Protoglobin"/>
    <property type="match status" value="1"/>
</dbReference>
<evidence type="ECO:0000256" key="2">
    <source>
        <dbReference type="ARBA" id="ARBA00015125"/>
    </source>
</evidence>
<dbReference type="SUPFAM" id="SSF46458">
    <property type="entry name" value="Globin-like"/>
    <property type="match status" value="1"/>
</dbReference>
<evidence type="ECO:0000256" key="1">
    <source>
        <dbReference type="ARBA" id="ARBA00012528"/>
    </source>
</evidence>
<dbReference type="InterPro" id="IPR043128">
    <property type="entry name" value="Rev_trsase/Diguanyl_cyclase"/>
</dbReference>
<dbReference type="SUPFAM" id="SSF55073">
    <property type="entry name" value="Nucleotide cyclase"/>
    <property type="match status" value="1"/>
</dbReference>
<organism evidence="6 7">
    <name type="scientific">Pseudogemmobacter faecipullorum</name>
    <dbReference type="NCBI Taxonomy" id="2755041"/>
    <lineage>
        <taxon>Bacteria</taxon>
        <taxon>Pseudomonadati</taxon>
        <taxon>Pseudomonadota</taxon>
        <taxon>Alphaproteobacteria</taxon>
        <taxon>Rhodobacterales</taxon>
        <taxon>Paracoccaceae</taxon>
        <taxon>Pseudogemmobacter</taxon>
    </lineage>
</organism>
<dbReference type="InterPro" id="IPR012292">
    <property type="entry name" value="Globin/Proto"/>
</dbReference>
<evidence type="ECO:0000256" key="4">
    <source>
        <dbReference type="ARBA" id="ARBA00034247"/>
    </source>
</evidence>
<dbReference type="Pfam" id="PF00990">
    <property type="entry name" value="GGDEF"/>
    <property type="match status" value="1"/>
</dbReference>
<dbReference type="PROSITE" id="PS50887">
    <property type="entry name" value="GGDEF"/>
    <property type="match status" value="1"/>
</dbReference>
<reference evidence="6 7" key="1">
    <citation type="submission" date="2020-07" db="EMBL/GenBank/DDBJ databases">
        <title>Pseudogemmobacter sp. nov., isolated from poultry manure in Taiwan.</title>
        <authorList>
            <person name="Lin S.-Y."/>
            <person name="Tang Y.-S."/>
            <person name="Young C.-C."/>
        </authorList>
    </citation>
    <scope>NUCLEOTIDE SEQUENCE [LARGE SCALE GENOMIC DNA]</scope>
    <source>
        <strain evidence="6 7">CC-YST710</strain>
    </source>
</reference>
<dbReference type="InterPro" id="IPR044398">
    <property type="entry name" value="Globin-sensor_dom"/>
</dbReference>
<dbReference type="EMBL" id="JACDXX010000014">
    <property type="protein sequence ID" value="MCB5411234.1"/>
    <property type="molecule type" value="Genomic_DNA"/>
</dbReference>
<dbReference type="InterPro" id="IPR048442">
    <property type="entry name" value="DosC_2nd"/>
</dbReference>
<dbReference type="Gene3D" id="3.30.70.270">
    <property type="match status" value="1"/>
</dbReference>
<gene>
    <name evidence="6" type="ORF">H0485_14675</name>
</gene>
<sequence length="455" mass="50699">MASLSEWDKELLSNEWARLQSTLTPPVRRSLSALVADKAPELVENFYSELGKDPDARDFLSQDLVADRLAGALRRWLTGLFPADAAPDFQQMAEVQLHVGAVHSRIGLPLKLVTRALRLMIDGLIAAAAGRYSDADQSAMLRAAVATLSIAIDIMNTAYVEKSRQNDRSAEAFRLFSLGKNMSQEREAQRAAMAEWLQEAMYVIATGDQLDRLSDMRSSEFGLWLSHRGDVIFEGTHEIERARRVMERIDAEILPAIRRGGDLRLLLQRLNDEAARIRALVAECFSAAARIEGGHDALTGVLSRRFMDTILTREVETARKRRHKFSVALVDIDHFKAVNDRYGHAVGDLALRHCVQVIAESARVGDFVFRYGGEEFLVTLAEMDLIEARSFGEQLLAALRNRPLHLEDGTSIIMTASIGVAEFSGEPDFLRLTEAADRALYEAKHLGRSQVRAAE</sequence>
<dbReference type="PANTHER" id="PTHR45138:SF9">
    <property type="entry name" value="DIGUANYLATE CYCLASE DGCM-RELATED"/>
    <property type="match status" value="1"/>
</dbReference>
<dbReference type="InterPro" id="IPR000160">
    <property type="entry name" value="GGDEF_dom"/>
</dbReference>
<dbReference type="Gene3D" id="1.10.490.10">
    <property type="entry name" value="Globins"/>
    <property type="match status" value="1"/>
</dbReference>
<accession>A0ABS8CPC9</accession>
<evidence type="ECO:0000313" key="6">
    <source>
        <dbReference type="EMBL" id="MCB5411234.1"/>
    </source>
</evidence>
<name>A0ABS8CPC9_9RHOB</name>
<dbReference type="RefSeq" id="WP_226936705.1">
    <property type="nucleotide sequence ID" value="NZ_JACDXX010000014.1"/>
</dbReference>